<evidence type="ECO:0008006" key="2">
    <source>
        <dbReference type="Google" id="ProtNLM"/>
    </source>
</evidence>
<dbReference type="EMBL" id="HACG01009426">
    <property type="protein sequence ID" value="CEK56291.1"/>
    <property type="molecule type" value="Transcribed_RNA"/>
</dbReference>
<evidence type="ECO:0000313" key="1">
    <source>
        <dbReference type="EMBL" id="CEK56291.1"/>
    </source>
</evidence>
<dbReference type="AlphaFoldDB" id="A0A0B6YKF6"/>
<gene>
    <name evidence="1" type="primary">ORF27284</name>
</gene>
<accession>A0A0B6YKF6</accession>
<reference evidence="1" key="1">
    <citation type="submission" date="2014-12" db="EMBL/GenBank/DDBJ databases">
        <title>Insight into the proteome of Arion vulgaris.</title>
        <authorList>
            <person name="Aradska J."/>
            <person name="Bulat T."/>
            <person name="Smidak R."/>
            <person name="Sarate P."/>
            <person name="Gangsoo J."/>
            <person name="Sialana F."/>
            <person name="Bilban M."/>
            <person name="Lubec G."/>
        </authorList>
    </citation>
    <scope>NUCLEOTIDE SEQUENCE</scope>
    <source>
        <tissue evidence="1">Skin</tissue>
    </source>
</reference>
<organism evidence="1">
    <name type="scientific">Arion vulgaris</name>
    <dbReference type="NCBI Taxonomy" id="1028688"/>
    <lineage>
        <taxon>Eukaryota</taxon>
        <taxon>Metazoa</taxon>
        <taxon>Spiralia</taxon>
        <taxon>Lophotrochozoa</taxon>
        <taxon>Mollusca</taxon>
        <taxon>Gastropoda</taxon>
        <taxon>Heterobranchia</taxon>
        <taxon>Euthyneura</taxon>
        <taxon>Panpulmonata</taxon>
        <taxon>Eupulmonata</taxon>
        <taxon>Stylommatophora</taxon>
        <taxon>Helicina</taxon>
        <taxon>Arionoidea</taxon>
        <taxon>Arionidae</taxon>
        <taxon>Arion</taxon>
    </lineage>
</organism>
<name>A0A0B6YKF6_9EUPU</name>
<protein>
    <recommendedName>
        <fullName evidence="2">NADH-ubiquinone oxidoreductase MNLL subunit</fullName>
    </recommendedName>
</protein>
<sequence>MALRRLRSEHYKRMLMSVFPVLAIMFGTYQQFLWDQDCVTYRNKSKLFGGKDLPEGEVAWR</sequence>
<proteinExistence type="predicted"/>